<feature type="compositionally biased region" description="Basic and acidic residues" evidence="10">
    <location>
        <begin position="305"/>
        <end position="314"/>
    </location>
</feature>
<evidence type="ECO:0000256" key="8">
    <source>
        <dbReference type="ARBA" id="ARBA00071861"/>
    </source>
</evidence>
<evidence type="ECO:0000256" key="2">
    <source>
        <dbReference type="ARBA" id="ARBA00022473"/>
    </source>
</evidence>
<feature type="domain" description="RRM" evidence="12">
    <location>
        <begin position="227"/>
        <end position="307"/>
    </location>
</feature>
<feature type="compositionally biased region" description="Gly residues" evidence="10">
    <location>
        <begin position="70"/>
        <end position="91"/>
    </location>
</feature>
<evidence type="ECO:0000256" key="7">
    <source>
        <dbReference type="ARBA" id="ARBA00023242"/>
    </source>
</evidence>
<dbReference type="SUPFAM" id="SSF54928">
    <property type="entry name" value="RNA-binding domain, RBD"/>
    <property type="match status" value="2"/>
</dbReference>
<dbReference type="InterPro" id="IPR012677">
    <property type="entry name" value="Nucleotide-bd_a/b_plait_sf"/>
</dbReference>
<keyword evidence="3" id="KW-0677">Repeat</keyword>
<feature type="compositionally biased region" description="Polar residues" evidence="10">
    <location>
        <begin position="388"/>
        <end position="400"/>
    </location>
</feature>
<feature type="compositionally biased region" description="Gly residues" evidence="10">
    <location>
        <begin position="315"/>
        <end position="325"/>
    </location>
</feature>
<keyword evidence="14" id="KW-1185">Reference proteome</keyword>
<dbReference type="Proteomes" id="UP000036987">
    <property type="component" value="Unassembled WGS sequence"/>
</dbReference>
<feature type="region of interest" description="Disordered" evidence="10">
    <location>
        <begin position="304"/>
        <end position="400"/>
    </location>
</feature>
<proteinExistence type="predicted"/>
<evidence type="ECO:0000313" key="14">
    <source>
        <dbReference type="Proteomes" id="UP000036987"/>
    </source>
</evidence>
<organism evidence="13 14">
    <name type="scientific">Zostera marina</name>
    <name type="common">Eelgrass</name>
    <dbReference type="NCBI Taxonomy" id="29655"/>
    <lineage>
        <taxon>Eukaryota</taxon>
        <taxon>Viridiplantae</taxon>
        <taxon>Streptophyta</taxon>
        <taxon>Embryophyta</taxon>
        <taxon>Tracheophyta</taxon>
        <taxon>Spermatophyta</taxon>
        <taxon>Magnoliopsida</taxon>
        <taxon>Liliopsida</taxon>
        <taxon>Zosteraceae</taxon>
        <taxon>Zostera</taxon>
    </lineage>
</organism>
<dbReference type="PRINTS" id="PR00961">
    <property type="entry name" value="HUDSXLRNA"/>
</dbReference>
<evidence type="ECO:0000259" key="11">
    <source>
        <dbReference type="PROSITE" id="PS50020"/>
    </source>
</evidence>
<dbReference type="GO" id="GO:0005737">
    <property type="term" value="C:cytoplasm"/>
    <property type="evidence" value="ECO:0000318"/>
    <property type="project" value="GO_Central"/>
</dbReference>
<evidence type="ECO:0000256" key="3">
    <source>
        <dbReference type="ARBA" id="ARBA00022737"/>
    </source>
</evidence>
<dbReference type="InterPro" id="IPR000504">
    <property type="entry name" value="RRM_dom"/>
</dbReference>
<keyword evidence="6" id="KW-0287">Flowering</keyword>
<dbReference type="SUPFAM" id="SSF51045">
    <property type="entry name" value="WW domain"/>
    <property type="match status" value="1"/>
</dbReference>
<keyword evidence="7" id="KW-0539">Nucleus</keyword>
<feature type="compositionally biased region" description="Basic and acidic residues" evidence="10">
    <location>
        <begin position="1"/>
        <end position="18"/>
    </location>
</feature>
<evidence type="ECO:0000256" key="5">
    <source>
        <dbReference type="ARBA" id="ARBA00022884"/>
    </source>
</evidence>
<feature type="domain" description="WW" evidence="11">
    <location>
        <begin position="598"/>
        <end position="631"/>
    </location>
</feature>
<dbReference type="InterPro" id="IPR002343">
    <property type="entry name" value="Hud_Sxl_RNA"/>
</dbReference>
<evidence type="ECO:0000259" key="12">
    <source>
        <dbReference type="PROSITE" id="PS50102"/>
    </source>
</evidence>
<keyword evidence="5 9" id="KW-0694">RNA-binding</keyword>
<dbReference type="SMART" id="SM00456">
    <property type="entry name" value="WW"/>
    <property type="match status" value="1"/>
</dbReference>
<dbReference type="InterPro" id="IPR035979">
    <property type="entry name" value="RBD_domain_sf"/>
</dbReference>
<dbReference type="Pfam" id="PF00076">
    <property type="entry name" value="RRM_1"/>
    <property type="match status" value="2"/>
</dbReference>
<dbReference type="STRING" id="29655.A0A0K9PC09"/>
<dbReference type="PROSITE" id="PS50102">
    <property type="entry name" value="RRM"/>
    <property type="match status" value="2"/>
</dbReference>
<dbReference type="GO" id="GO:0003729">
    <property type="term" value="F:mRNA binding"/>
    <property type="evidence" value="ECO:0000318"/>
    <property type="project" value="GO_Central"/>
</dbReference>
<feature type="compositionally biased region" description="Low complexity" evidence="10">
    <location>
        <begin position="328"/>
        <end position="341"/>
    </location>
</feature>
<feature type="compositionally biased region" description="Low complexity" evidence="10">
    <location>
        <begin position="354"/>
        <end position="376"/>
    </location>
</feature>
<keyword evidence="4" id="KW-0221">Differentiation</keyword>
<protein>
    <recommendedName>
        <fullName evidence="8">Flowering time control protein FCA</fullName>
    </recommendedName>
</protein>
<sequence>MDRHGSGKRPEGESEGRYSRMGSRWSDGPMETPHQMRQPVGYYHGGAGRHGGYSERHHPYRGGPPHDYSLGGGRGSGFNPGPGGYNSGFNGGDDSQFHMGAGGLMRGNGNDGGRDGEFLGAGRREYPKNNDGSKITKLFIGSVPRTATEQEIRPLFEQHGNVIEVALIKDKRTGQQQGCCFVKYANSEDADRAIKFLHNQFTLPGGMGPIQVRYADGERERLGAVEHKLFVGSLNRQATEKEIEEIFSPYGCIEDVYIMRDESKQSRGCGFVKFSNRDNAAAAITALSGVFVMRGCEQPLIVRFADPKRPKPGESRGGLAFGGNSLGPRSQLPPSISRSSSNVGDPTGGQFPPSLWNKNSSESLSSSNGGAVAVSSMTGFSPPVQPPTAGQQISSLQKPTMSTQHLPPITLSHNLPTSAPYTQKPTMQSPMQQHEHIQNSYSAVSSSIIQSLPSQHLVGLGRQLPSSQHLLQQGVSTTSQLPLKTPQVASSGITPQQLRTSAVSQIPPQSFQRSPSPLVLQLQAQPLPSNFHSSQQTFTHLQPQLNSMQPSNLIQQQNSLDIKQLPIASTFVTAVSAAPHISNSHSSSLQQLNGLSAEPLTCSWSEHTSPEGFNYYYNSVTKESKWEKPEDLSLFEQKQQQQKLAIQHLQSTQQGSQIQLSQSQMQFRQQPQLQQLQHPSDLGYSRFQLPNGNQ</sequence>
<feature type="domain" description="RRM" evidence="12">
    <location>
        <begin position="136"/>
        <end position="217"/>
    </location>
</feature>
<evidence type="ECO:0000313" key="13">
    <source>
        <dbReference type="EMBL" id="KMZ65782.1"/>
    </source>
</evidence>
<evidence type="ECO:0000256" key="9">
    <source>
        <dbReference type="PROSITE-ProRule" id="PRU00176"/>
    </source>
</evidence>
<dbReference type="Pfam" id="PF00397">
    <property type="entry name" value="WW"/>
    <property type="match status" value="1"/>
</dbReference>
<dbReference type="GO" id="GO:0009908">
    <property type="term" value="P:flower development"/>
    <property type="evidence" value="ECO:0007669"/>
    <property type="project" value="UniProtKB-KW"/>
</dbReference>
<dbReference type="FunFam" id="3.30.70.330:FF:000332">
    <property type="entry name" value="flowering time control protein FCA isoform X2"/>
    <property type="match status" value="1"/>
</dbReference>
<dbReference type="Gene3D" id="3.30.70.330">
    <property type="match status" value="2"/>
</dbReference>
<dbReference type="PANTHER" id="PTHR24012">
    <property type="entry name" value="RNA BINDING PROTEIN"/>
    <property type="match status" value="1"/>
</dbReference>
<dbReference type="EMBL" id="LFYR01001011">
    <property type="protein sequence ID" value="KMZ65782.1"/>
    <property type="molecule type" value="Genomic_DNA"/>
</dbReference>
<evidence type="ECO:0000256" key="4">
    <source>
        <dbReference type="ARBA" id="ARBA00022782"/>
    </source>
</evidence>
<dbReference type="PROSITE" id="PS50020">
    <property type="entry name" value="WW_DOMAIN_2"/>
    <property type="match status" value="1"/>
</dbReference>
<dbReference type="InterPro" id="IPR001202">
    <property type="entry name" value="WW_dom"/>
</dbReference>
<feature type="region of interest" description="Disordered" evidence="10">
    <location>
        <begin position="1"/>
        <end position="93"/>
    </location>
</feature>
<dbReference type="InterPro" id="IPR036020">
    <property type="entry name" value="WW_dom_sf"/>
</dbReference>
<comment type="caution">
    <text evidence="13">The sequence shown here is derived from an EMBL/GenBank/DDBJ whole genome shotgun (WGS) entry which is preliminary data.</text>
</comment>
<dbReference type="AlphaFoldDB" id="A0A0K9PC09"/>
<name>A0A0K9PC09_ZOSMR</name>
<dbReference type="FunFam" id="3.30.70.330:FF:000374">
    <property type="entry name" value="Flowering time control protein FCA"/>
    <property type="match status" value="1"/>
</dbReference>
<reference evidence="14" key="1">
    <citation type="journal article" date="2016" name="Nature">
        <title>The genome of the seagrass Zostera marina reveals angiosperm adaptation to the sea.</title>
        <authorList>
            <person name="Olsen J.L."/>
            <person name="Rouze P."/>
            <person name="Verhelst B."/>
            <person name="Lin Y.-C."/>
            <person name="Bayer T."/>
            <person name="Collen J."/>
            <person name="Dattolo E."/>
            <person name="De Paoli E."/>
            <person name="Dittami S."/>
            <person name="Maumus F."/>
            <person name="Michel G."/>
            <person name="Kersting A."/>
            <person name="Lauritano C."/>
            <person name="Lohaus R."/>
            <person name="Toepel M."/>
            <person name="Tonon T."/>
            <person name="Vanneste K."/>
            <person name="Amirebrahimi M."/>
            <person name="Brakel J."/>
            <person name="Bostroem C."/>
            <person name="Chovatia M."/>
            <person name="Grimwood J."/>
            <person name="Jenkins J.W."/>
            <person name="Jueterbock A."/>
            <person name="Mraz A."/>
            <person name="Stam W.T."/>
            <person name="Tice H."/>
            <person name="Bornberg-Bauer E."/>
            <person name="Green P.J."/>
            <person name="Pearson G.A."/>
            <person name="Procaccini G."/>
            <person name="Duarte C.M."/>
            <person name="Schmutz J."/>
            <person name="Reusch T.B.H."/>
            <person name="Van de Peer Y."/>
        </authorList>
    </citation>
    <scope>NUCLEOTIDE SEQUENCE [LARGE SCALE GENOMIC DNA]</scope>
    <source>
        <strain evidence="14">cv. Finnish</strain>
    </source>
</reference>
<dbReference type="CDD" id="cd00201">
    <property type="entry name" value="WW"/>
    <property type="match status" value="1"/>
</dbReference>
<accession>A0A0K9PC09</accession>
<dbReference type="GO" id="GO:0005634">
    <property type="term" value="C:nucleus"/>
    <property type="evidence" value="ECO:0000318"/>
    <property type="project" value="GO_Central"/>
</dbReference>
<comment type="subcellular location">
    <subcellularLocation>
        <location evidence="1">Nucleus</location>
    </subcellularLocation>
</comment>
<dbReference type="SMART" id="SM00360">
    <property type="entry name" value="RRM"/>
    <property type="match status" value="2"/>
</dbReference>
<feature type="region of interest" description="Disordered" evidence="10">
    <location>
        <begin position="669"/>
        <end position="694"/>
    </location>
</feature>
<dbReference type="GO" id="GO:1990904">
    <property type="term" value="C:ribonucleoprotein complex"/>
    <property type="evidence" value="ECO:0000318"/>
    <property type="project" value="GO_Central"/>
</dbReference>
<evidence type="ECO:0000256" key="1">
    <source>
        <dbReference type="ARBA" id="ARBA00004123"/>
    </source>
</evidence>
<keyword evidence="2" id="KW-0217">Developmental protein</keyword>
<gene>
    <name evidence="13" type="ORF">ZOSMA_30G00620</name>
</gene>
<evidence type="ECO:0000256" key="6">
    <source>
        <dbReference type="ARBA" id="ARBA00023089"/>
    </source>
</evidence>
<dbReference type="OMA" id="FHPYRGP"/>
<evidence type="ECO:0000256" key="10">
    <source>
        <dbReference type="SAM" id="MobiDB-lite"/>
    </source>
</evidence>
<dbReference type="Gene3D" id="2.20.70.10">
    <property type="match status" value="1"/>
</dbReference>
<dbReference type="GO" id="GO:0030154">
    <property type="term" value="P:cell differentiation"/>
    <property type="evidence" value="ECO:0007669"/>
    <property type="project" value="UniProtKB-KW"/>
</dbReference>
<dbReference type="OrthoDB" id="410044at2759"/>